<proteinExistence type="predicted"/>
<keyword evidence="2" id="KW-1185">Reference proteome</keyword>
<accession>A0A448XDM4</accession>
<dbReference type="Proteomes" id="UP000784294">
    <property type="component" value="Unassembled WGS sequence"/>
</dbReference>
<comment type="caution">
    <text evidence="1">The sequence shown here is derived from an EMBL/GenBank/DDBJ whole genome shotgun (WGS) entry which is preliminary data.</text>
</comment>
<name>A0A448XDM4_9PLAT</name>
<dbReference type="EMBL" id="CAAALY010247545">
    <property type="protein sequence ID" value="VEL34385.1"/>
    <property type="molecule type" value="Genomic_DNA"/>
</dbReference>
<protein>
    <submittedName>
        <fullName evidence="1">Uncharacterized protein</fullName>
    </submittedName>
</protein>
<sequence>MASRILRFIIFPPYAASLSVDFKSISCLLRAMCFAISDPSLSKFLESLIFLDSQSDFSSCFTNLLLLTVAAFDAINSRAI</sequence>
<evidence type="ECO:0000313" key="1">
    <source>
        <dbReference type="EMBL" id="VEL34385.1"/>
    </source>
</evidence>
<evidence type="ECO:0000313" key="2">
    <source>
        <dbReference type="Proteomes" id="UP000784294"/>
    </source>
</evidence>
<reference evidence="1" key="1">
    <citation type="submission" date="2018-11" db="EMBL/GenBank/DDBJ databases">
        <authorList>
            <consortium name="Pathogen Informatics"/>
        </authorList>
    </citation>
    <scope>NUCLEOTIDE SEQUENCE</scope>
</reference>
<dbReference type="AlphaFoldDB" id="A0A448XDM4"/>
<organism evidence="1 2">
    <name type="scientific">Protopolystoma xenopodis</name>
    <dbReference type="NCBI Taxonomy" id="117903"/>
    <lineage>
        <taxon>Eukaryota</taxon>
        <taxon>Metazoa</taxon>
        <taxon>Spiralia</taxon>
        <taxon>Lophotrochozoa</taxon>
        <taxon>Platyhelminthes</taxon>
        <taxon>Monogenea</taxon>
        <taxon>Polyopisthocotylea</taxon>
        <taxon>Polystomatidea</taxon>
        <taxon>Polystomatidae</taxon>
        <taxon>Protopolystoma</taxon>
    </lineage>
</organism>
<gene>
    <name evidence="1" type="ORF">PXEA_LOCUS27825</name>
</gene>